<reference evidence="2 3" key="1">
    <citation type="submission" date="2024-10" db="EMBL/GenBank/DDBJ databases">
        <authorList>
            <person name="Yang X.-N."/>
        </authorList>
    </citation>
    <scope>NUCLEOTIDE SEQUENCE [LARGE SCALE GENOMIC DNA]</scope>
    <source>
        <strain evidence="2 3">CAU 1059</strain>
    </source>
</reference>
<sequence length="157" mass="16689">MAQYEYKVIPAPTKGVKAPGRKTPEARFAGTIESTLNAEAAEGWEYLRTDILPSDERQGLTGSQTVYRTLLVFRRAKDGAPTTAEDVIQSAQDAAEDARPAPETQPAAETPRREPSVTKIAPSHADPAPAPDAPETPDAPDTPDAPGAPDHGKPKPE</sequence>
<dbReference type="RefSeq" id="WP_377169810.1">
    <property type="nucleotide sequence ID" value="NZ_JBHTJC010000001.1"/>
</dbReference>
<gene>
    <name evidence="2" type="ORF">ACGRVM_00435</name>
</gene>
<comment type="caution">
    <text evidence="2">The sequence shown here is derived from an EMBL/GenBank/DDBJ whole genome shotgun (WGS) entry which is preliminary data.</text>
</comment>
<dbReference type="EMBL" id="JBIHMM010000001">
    <property type="protein sequence ID" value="MFH0252344.1"/>
    <property type="molecule type" value="Genomic_DNA"/>
</dbReference>
<dbReference type="Proteomes" id="UP001607157">
    <property type="component" value="Unassembled WGS sequence"/>
</dbReference>
<evidence type="ECO:0000313" key="3">
    <source>
        <dbReference type="Proteomes" id="UP001607157"/>
    </source>
</evidence>
<accession>A0ABW7I2G8</accession>
<name>A0ABW7I2G8_9RHOB</name>
<organism evidence="2 3">
    <name type="scientific">Roseovarius aquimarinus</name>
    <dbReference type="NCBI Taxonomy" id="1229156"/>
    <lineage>
        <taxon>Bacteria</taxon>
        <taxon>Pseudomonadati</taxon>
        <taxon>Pseudomonadota</taxon>
        <taxon>Alphaproteobacteria</taxon>
        <taxon>Rhodobacterales</taxon>
        <taxon>Roseobacteraceae</taxon>
        <taxon>Roseovarius</taxon>
    </lineage>
</organism>
<keyword evidence="3" id="KW-1185">Reference proteome</keyword>
<evidence type="ECO:0000313" key="2">
    <source>
        <dbReference type="EMBL" id="MFH0252344.1"/>
    </source>
</evidence>
<proteinExistence type="predicted"/>
<protein>
    <submittedName>
        <fullName evidence="2">DUF4177 domain-containing protein</fullName>
    </submittedName>
</protein>
<evidence type="ECO:0000256" key="1">
    <source>
        <dbReference type="SAM" id="MobiDB-lite"/>
    </source>
</evidence>
<feature type="region of interest" description="Disordered" evidence="1">
    <location>
        <begin position="77"/>
        <end position="157"/>
    </location>
</feature>